<evidence type="ECO:0000256" key="4">
    <source>
        <dbReference type="ARBA" id="ARBA00023163"/>
    </source>
</evidence>
<dbReference type="InterPro" id="IPR058163">
    <property type="entry name" value="LysR-type_TF_proteobact-type"/>
</dbReference>
<dbReference type="OrthoDB" id="5526340at2"/>
<evidence type="ECO:0000256" key="1">
    <source>
        <dbReference type="ARBA" id="ARBA00009437"/>
    </source>
</evidence>
<dbReference type="Pfam" id="PF00126">
    <property type="entry name" value="HTH_1"/>
    <property type="match status" value="1"/>
</dbReference>
<dbReference type="PRINTS" id="PR00039">
    <property type="entry name" value="HTHLYSR"/>
</dbReference>
<dbReference type="FunFam" id="1.10.10.10:FF:000038">
    <property type="entry name" value="Glycine cleavage system transcriptional activator"/>
    <property type="match status" value="1"/>
</dbReference>
<dbReference type="PANTHER" id="PTHR30537:SF74">
    <property type="entry name" value="HTH-TYPE TRANSCRIPTIONAL REGULATOR TRPI"/>
    <property type="match status" value="1"/>
</dbReference>
<evidence type="ECO:0000256" key="3">
    <source>
        <dbReference type="ARBA" id="ARBA00023125"/>
    </source>
</evidence>
<comment type="similarity">
    <text evidence="1">Belongs to the LysR transcriptional regulatory family.</text>
</comment>
<dbReference type="RefSeq" id="WP_051509555.1">
    <property type="nucleotide sequence ID" value="NZ_JEMG01000001.1"/>
</dbReference>
<dbReference type="EMBL" id="JEMG01000001">
    <property type="protein sequence ID" value="EYC50574.1"/>
    <property type="molecule type" value="Genomic_DNA"/>
</dbReference>
<dbReference type="Pfam" id="PF03466">
    <property type="entry name" value="LysR_substrate"/>
    <property type="match status" value="1"/>
</dbReference>
<dbReference type="AlphaFoldDB" id="A0A016XET2"/>
<comment type="caution">
    <text evidence="6">The sequence shown here is derived from an EMBL/GenBank/DDBJ whole genome shotgun (WGS) entry which is preliminary data.</text>
</comment>
<evidence type="ECO:0000313" key="7">
    <source>
        <dbReference type="Proteomes" id="UP000023268"/>
    </source>
</evidence>
<dbReference type="SUPFAM" id="SSF46785">
    <property type="entry name" value="Winged helix' DNA-binding domain"/>
    <property type="match status" value="1"/>
</dbReference>
<evidence type="ECO:0000259" key="5">
    <source>
        <dbReference type="PROSITE" id="PS50931"/>
    </source>
</evidence>
<dbReference type="Proteomes" id="UP000023268">
    <property type="component" value="Unassembled WGS sequence"/>
</dbReference>
<dbReference type="STRING" id="1458275.AZ34_05535"/>
<dbReference type="GO" id="GO:0043565">
    <property type="term" value="F:sequence-specific DNA binding"/>
    <property type="evidence" value="ECO:0007669"/>
    <property type="project" value="TreeGrafter"/>
</dbReference>
<accession>A0A016XET2</accession>
<gene>
    <name evidence="6" type="ORF">AZ34_05535</name>
</gene>
<name>A0A016XET2_9BURK</name>
<dbReference type="InterPro" id="IPR005119">
    <property type="entry name" value="LysR_subst-bd"/>
</dbReference>
<keyword evidence="2" id="KW-0805">Transcription regulation</keyword>
<dbReference type="Gene3D" id="3.40.190.10">
    <property type="entry name" value="Periplasmic binding protein-like II"/>
    <property type="match status" value="2"/>
</dbReference>
<protein>
    <submittedName>
        <fullName evidence="6">LysR family transcriptional regulator</fullName>
    </submittedName>
</protein>
<dbReference type="InterPro" id="IPR000847">
    <property type="entry name" value="LysR_HTH_N"/>
</dbReference>
<dbReference type="PANTHER" id="PTHR30537">
    <property type="entry name" value="HTH-TYPE TRANSCRIPTIONAL REGULATOR"/>
    <property type="match status" value="1"/>
</dbReference>
<dbReference type="eggNOG" id="COG0583">
    <property type="taxonomic scope" value="Bacteria"/>
</dbReference>
<organism evidence="6 7">
    <name type="scientific">Hylemonella gracilis str. Niagara R</name>
    <dbReference type="NCBI Taxonomy" id="1458275"/>
    <lineage>
        <taxon>Bacteria</taxon>
        <taxon>Pseudomonadati</taxon>
        <taxon>Pseudomonadota</taxon>
        <taxon>Betaproteobacteria</taxon>
        <taxon>Burkholderiales</taxon>
        <taxon>Comamonadaceae</taxon>
        <taxon>Hylemonella</taxon>
    </lineage>
</organism>
<dbReference type="Gene3D" id="1.10.10.10">
    <property type="entry name" value="Winged helix-like DNA-binding domain superfamily/Winged helix DNA-binding domain"/>
    <property type="match status" value="1"/>
</dbReference>
<dbReference type="GO" id="GO:0003700">
    <property type="term" value="F:DNA-binding transcription factor activity"/>
    <property type="evidence" value="ECO:0007669"/>
    <property type="project" value="InterPro"/>
</dbReference>
<keyword evidence="3" id="KW-0238">DNA-binding</keyword>
<dbReference type="SUPFAM" id="SSF53850">
    <property type="entry name" value="Periplasmic binding protein-like II"/>
    <property type="match status" value="1"/>
</dbReference>
<feature type="domain" description="HTH lysR-type" evidence="5">
    <location>
        <begin position="4"/>
        <end position="61"/>
    </location>
</feature>
<dbReference type="GO" id="GO:0006351">
    <property type="term" value="P:DNA-templated transcription"/>
    <property type="evidence" value="ECO:0007669"/>
    <property type="project" value="TreeGrafter"/>
</dbReference>
<evidence type="ECO:0000313" key="6">
    <source>
        <dbReference type="EMBL" id="EYC50574.1"/>
    </source>
</evidence>
<evidence type="ECO:0000256" key="2">
    <source>
        <dbReference type="ARBA" id="ARBA00023015"/>
    </source>
</evidence>
<dbReference type="InterPro" id="IPR036390">
    <property type="entry name" value="WH_DNA-bd_sf"/>
</dbReference>
<keyword evidence="4" id="KW-0804">Transcription</keyword>
<dbReference type="InterPro" id="IPR036388">
    <property type="entry name" value="WH-like_DNA-bd_sf"/>
</dbReference>
<reference evidence="6 7" key="1">
    <citation type="submission" date="2014-02" db="EMBL/GenBank/DDBJ databases">
        <title>Draft Genome of Hylemonella gracilis isolated from the Niagara River.</title>
        <authorList>
            <person name="Pawlowski D.R."/>
            <person name="Koudelka G.B."/>
        </authorList>
    </citation>
    <scope>NUCLEOTIDE SEQUENCE [LARGE SCALE GENOMIC DNA]</scope>
    <source>
        <strain evidence="6 7">Niagara R</strain>
    </source>
</reference>
<dbReference type="PROSITE" id="PS50931">
    <property type="entry name" value="HTH_LYSR"/>
    <property type="match status" value="1"/>
</dbReference>
<proteinExistence type="inferred from homology"/>
<sequence length="301" mass="33407">MQLPSLSALRVFDAAAKAGSFVKAAEQLHVTHGAVSRQIRQLEENLGLPLFERRNRAVFLTDAGRALQGTTASVFEQLDSVVQRLRQRAHDDVLVLSCEPTIAMKWLIPRLPAFQQAHPDIRLHLSAAGGPIDVHKSGVDLALRRDDFKWEGDVHALTLCEEWIGPVCSKAQARSWQTLPCLHTQSRASAWKTWLRSSGSAPWESGRIQYEHFYLCIQAALAGQGVAMASFFMVQDELSGKNLVAPQGFVQDGSHYCLLSSRPLAEDPKRQRFASWVQREMQQCAAQATQAATTTKPRARA</sequence>